<keyword evidence="8" id="KW-0411">Iron-sulfur</keyword>
<reference evidence="11" key="1">
    <citation type="submission" date="2020-10" db="EMBL/GenBank/DDBJ databases">
        <authorList>
            <person name="Gilroy R."/>
        </authorList>
    </citation>
    <scope>NUCLEOTIDE SEQUENCE</scope>
    <source>
        <strain evidence="11">23406</strain>
    </source>
</reference>
<dbReference type="SUPFAM" id="SSF52343">
    <property type="entry name" value="Ferredoxin reductase-like, C-terminal NADP-linked domain"/>
    <property type="match status" value="1"/>
</dbReference>
<dbReference type="Pfam" id="PF00111">
    <property type="entry name" value="Fer2"/>
    <property type="match status" value="1"/>
</dbReference>
<dbReference type="Gene3D" id="3.40.50.80">
    <property type="entry name" value="Nucleotide-binding domain of ferredoxin-NADP reductase (FNR) module"/>
    <property type="match status" value="1"/>
</dbReference>
<evidence type="ECO:0000256" key="8">
    <source>
        <dbReference type="ARBA" id="ARBA00023014"/>
    </source>
</evidence>
<evidence type="ECO:0000256" key="3">
    <source>
        <dbReference type="ARBA" id="ARBA00022714"/>
    </source>
</evidence>
<dbReference type="PRINTS" id="PR00410">
    <property type="entry name" value="PHEHYDRXLASE"/>
</dbReference>
<dbReference type="Gene3D" id="3.10.20.30">
    <property type="match status" value="1"/>
</dbReference>
<dbReference type="PROSITE" id="PS51384">
    <property type="entry name" value="FAD_FR"/>
    <property type="match status" value="1"/>
</dbReference>
<dbReference type="InterPro" id="IPR001041">
    <property type="entry name" value="2Fe-2S_ferredoxin-type"/>
</dbReference>
<dbReference type="InterPro" id="IPR006058">
    <property type="entry name" value="2Fe2S_fd_BS"/>
</dbReference>
<organism evidence="11 12">
    <name type="scientific">Candidatus Stercoripulliclostridium merdipullorum</name>
    <dbReference type="NCBI Taxonomy" id="2840952"/>
    <lineage>
        <taxon>Bacteria</taxon>
        <taxon>Bacillati</taxon>
        <taxon>Bacillota</taxon>
        <taxon>Clostridia</taxon>
        <taxon>Eubacteriales</taxon>
        <taxon>Candidatus Stercoripulliclostridium</taxon>
    </lineage>
</organism>
<dbReference type="InterPro" id="IPR017938">
    <property type="entry name" value="Riboflavin_synthase-like_b-brl"/>
</dbReference>
<dbReference type="PROSITE" id="PS00197">
    <property type="entry name" value="2FE2S_FER_1"/>
    <property type="match status" value="1"/>
</dbReference>
<dbReference type="InterPro" id="IPR050415">
    <property type="entry name" value="MRET"/>
</dbReference>
<reference evidence="11" key="2">
    <citation type="journal article" date="2021" name="PeerJ">
        <title>Extensive microbial diversity within the chicken gut microbiome revealed by metagenomics and culture.</title>
        <authorList>
            <person name="Gilroy R."/>
            <person name="Ravi A."/>
            <person name="Getino M."/>
            <person name="Pursley I."/>
            <person name="Horton D.L."/>
            <person name="Alikhan N.F."/>
            <person name="Baker D."/>
            <person name="Gharbi K."/>
            <person name="Hall N."/>
            <person name="Watson M."/>
            <person name="Adriaenssens E.M."/>
            <person name="Foster-Nyarko E."/>
            <person name="Jarju S."/>
            <person name="Secka A."/>
            <person name="Antonio M."/>
            <person name="Oren A."/>
            <person name="Chaudhuri R.R."/>
            <person name="La Ragione R."/>
            <person name="Hildebrand F."/>
            <person name="Pallen M.J."/>
        </authorList>
    </citation>
    <scope>NUCLEOTIDE SEQUENCE</scope>
    <source>
        <strain evidence="11">23406</strain>
    </source>
</reference>
<dbReference type="CDD" id="cd06217">
    <property type="entry name" value="FNR_iron_sulfur_binding_3"/>
    <property type="match status" value="1"/>
</dbReference>
<dbReference type="InterPro" id="IPR012675">
    <property type="entry name" value="Beta-grasp_dom_sf"/>
</dbReference>
<dbReference type="Pfam" id="PF00970">
    <property type="entry name" value="FAD_binding_6"/>
    <property type="match status" value="1"/>
</dbReference>
<feature type="domain" description="FAD-binding FR-type" evidence="10">
    <location>
        <begin position="48"/>
        <end position="151"/>
    </location>
</feature>
<evidence type="ECO:0000256" key="1">
    <source>
        <dbReference type="ARBA" id="ARBA00001974"/>
    </source>
</evidence>
<dbReference type="InterPro" id="IPR001433">
    <property type="entry name" value="OxRdtase_FAD/NAD-bd"/>
</dbReference>
<keyword evidence="2" id="KW-0285">Flavoprotein</keyword>
<evidence type="ECO:0000313" key="12">
    <source>
        <dbReference type="Proteomes" id="UP000886891"/>
    </source>
</evidence>
<evidence type="ECO:0000256" key="6">
    <source>
        <dbReference type="ARBA" id="ARBA00023002"/>
    </source>
</evidence>
<dbReference type="GO" id="GO:0051537">
    <property type="term" value="F:2 iron, 2 sulfur cluster binding"/>
    <property type="evidence" value="ECO:0007669"/>
    <property type="project" value="UniProtKB-KW"/>
</dbReference>
<dbReference type="AlphaFoldDB" id="A0A9D1NC45"/>
<dbReference type="GO" id="GO:0046872">
    <property type="term" value="F:metal ion binding"/>
    <property type="evidence" value="ECO:0007669"/>
    <property type="project" value="UniProtKB-KW"/>
</dbReference>
<accession>A0A9D1NC45</accession>
<dbReference type="Proteomes" id="UP000886891">
    <property type="component" value="Unassembled WGS sequence"/>
</dbReference>
<keyword evidence="3" id="KW-0001">2Fe-2S</keyword>
<dbReference type="InterPro" id="IPR039261">
    <property type="entry name" value="FNR_nucleotide-bd"/>
</dbReference>
<evidence type="ECO:0000313" key="11">
    <source>
        <dbReference type="EMBL" id="HIU99943.1"/>
    </source>
</evidence>
<comment type="cofactor">
    <cofactor evidence="1">
        <name>FAD</name>
        <dbReference type="ChEBI" id="CHEBI:57692"/>
    </cofactor>
</comment>
<evidence type="ECO:0000256" key="7">
    <source>
        <dbReference type="ARBA" id="ARBA00023004"/>
    </source>
</evidence>
<dbReference type="InterPro" id="IPR017927">
    <property type="entry name" value="FAD-bd_FR_type"/>
</dbReference>
<dbReference type="Gene3D" id="2.40.30.10">
    <property type="entry name" value="Translation factors"/>
    <property type="match status" value="1"/>
</dbReference>
<dbReference type="SUPFAM" id="SSF63380">
    <property type="entry name" value="Riboflavin synthase domain-like"/>
    <property type="match status" value="1"/>
</dbReference>
<dbReference type="PRINTS" id="PR00371">
    <property type="entry name" value="FPNCR"/>
</dbReference>
<comment type="caution">
    <text evidence="11">The sequence shown here is derived from an EMBL/GenBank/DDBJ whole genome shotgun (WGS) entry which is preliminary data.</text>
</comment>
<dbReference type="GO" id="GO:0016491">
    <property type="term" value="F:oxidoreductase activity"/>
    <property type="evidence" value="ECO:0007669"/>
    <property type="project" value="UniProtKB-KW"/>
</dbReference>
<keyword evidence="4" id="KW-0479">Metal-binding</keyword>
<keyword evidence="6" id="KW-0560">Oxidoreductase</keyword>
<keyword evidence="5" id="KW-0274">FAD</keyword>
<dbReference type="InterPro" id="IPR036010">
    <property type="entry name" value="2Fe-2S_ferredoxin-like_sf"/>
</dbReference>
<sequence length="387" mass="42499">MAGIKETLLSTVRNGKLILSDIAATRRNANDITVEKGRVQATIDQLHPKRLSLVVESVREAAEGAKTIRLASATGYLPPFEAGQYINVFVEIDGVRTSRPYSISSSPRQRAYYEITVARIATGFVSDYFLDRVKPGDRLEANGPQGVFRFNPVFHRKKSVFLAGGSGITPFLSMTREILEAGLDREIVLIYGIRNTSVAIGHAELEAFAAEYPNFRYVPVVSGEEKGWKGKTGFLNKELIAEVVGDVKDCTYYVCGPQIMNDFCLAELAALGVPGKRIRREMFGARQDIVNEPGWPDGIAPDRVFKVKAGDRVIEAKAGDSLLTSLEKAGLRVNVCCRSGECSLCRVKLVSGTVFTARGALMRFADEKFGYIHSCKSYPVSDVEIIL</sequence>
<protein>
    <submittedName>
        <fullName evidence="11">2Fe-2S iron-sulfur cluster binding domain-containing protein</fullName>
    </submittedName>
</protein>
<dbReference type="EMBL" id="DVOH01000016">
    <property type="protein sequence ID" value="HIU99943.1"/>
    <property type="molecule type" value="Genomic_DNA"/>
</dbReference>
<evidence type="ECO:0000256" key="4">
    <source>
        <dbReference type="ARBA" id="ARBA00022723"/>
    </source>
</evidence>
<proteinExistence type="predicted"/>
<dbReference type="PANTHER" id="PTHR47354:SF6">
    <property type="entry name" value="NADH OXIDOREDUCTASE HCR"/>
    <property type="match status" value="1"/>
</dbReference>
<dbReference type="InterPro" id="IPR008333">
    <property type="entry name" value="Cbr1-like_FAD-bd_dom"/>
</dbReference>
<keyword evidence="7" id="KW-0408">Iron</keyword>
<feature type="domain" description="2Fe-2S ferredoxin-type" evidence="9">
    <location>
        <begin position="303"/>
        <end position="387"/>
    </location>
</feature>
<dbReference type="SUPFAM" id="SSF54292">
    <property type="entry name" value="2Fe-2S ferredoxin-like"/>
    <property type="match status" value="1"/>
</dbReference>
<evidence type="ECO:0000259" key="9">
    <source>
        <dbReference type="PROSITE" id="PS51085"/>
    </source>
</evidence>
<gene>
    <name evidence="11" type="ORF">IAB14_02370</name>
</gene>
<name>A0A9D1NC45_9FIRM</name>
<dbReference type="PROSITE" id="PS51085">
    <property type="entry name" value="2FE2S_FER_2"/>
    <property type="match status" value="1"/>
</dbReference>
<dbReference type="InterPro" id="IPR001709">
    <property type="entry name" value="Flavoprot_Pyr_Nucl_cyt_Rdtase"/>
</dbReference>
<evidence type="ECO:0000256" key="5">
    <source>
        <dbReference type="ARBA" id="ARBA00022827"/>
    </source>
</evidence>
<evidence type="ECO:0000259" key="10">
    <source>
        <dbReference type="PROSITE" id="PS51384"/>
    </source>
</evidence>
<dbReference type="Pfam" id="PF00175">
    <property type="entry name" value="NAD_binding_1"/>
    <property type="match status" value="1"/>
</dbReference>
<evidence type="ECO:0000256" key="2">
    <source>
        <dbReference type="ARBA" id="ARBA00022630"/>
    </source>
</evidence>
<dbReference type="CDD" id="cd00207">
    <property type="entry name" value="fer2"/>
    <property type="match status" value="1"/>
</dbReference>
<dbReference type="PANTHER" id="PTHR47354">
    <property type="entry name" value="NADH OXIDOREDUCTASE HCR"/>
    <property type="match status" value="1"/>
</dbReference>